<protein>
    <submittedName>
        <fullName evidence="1">Uncharacterized protein</fullName>
    </submittedName>
</protein>
<gene>
    <name evidence="1" type="ORF">ACE3NQ_20560</name>
</gene>
<proteinExistence type="predicted"/>
<reference evidence="1 2" key="1">
    <citation type="submission" date="2024-09" db="EMBL/GenBank/DDBJ databases">
        <authorList>
            <person name="Ruan L."/>
        </authorList>
    </citation>
    <scope>NUCLEOTIDE SEQUENCE [LARGE SCALE GENOMIC DNA]</scope>
    <source>
        <strain evidence="1 2">D33</strain>
    </source>
</reference>
<dbReference type="Proteomes" id="UP001580407">
    <property type="component" value="Unassembled WGS sequence"/>
</dbReference>
<dbReference type="RefSeq" id="WP_375527047.1">
    <property type="nucleotide sequence ID" value="NZ_JBHILM010000025.1"/>
</dbReference>
<keyword evidence="2" id="KW-1185">Reference proteome</keyword>
<comment type="caution">
    <text evidence="1">The sequence shown here is derived from an EMBL/GenBank/DDBJ whole genome shotgun (WGS) entry which is preliminary data.</text>
</comment>
<accession>A0ABV5BC77</accession>
<organism evidence="1 2">
    <name type="scientific">Paenibacillus terreus</name>
    <dbReference type="NCBI Taxonomy" id="1387834"/>
    <lineage>
        <taxon>Bacteria</taxon>
        <taxon>Bacillati</taxon>
        <taxon>Bacillota</taxon>
        <taxon>Bacilli</taxon>
        <taxon>Bacillales</taxon>
        <taxon>Paenibacillaceae</taxon>
        <taxon>Paenibacillus</taxon>
    </lineage>
</organism>
<name>A0ABV5BC77_9BACL</name>
<dbReference type="EMBL" id="JBHILM010000025">
    <property type="protein sequence ID" value="MFB5683316.1"/>
    <property type="molecule type" value="Genomic_DNA"/>
</dbReference>
<sequence length="294" mass="34257">MDEKIIERFKYVMGEDTPVFNSYVIRKAKGEILDIDFLPPDDLQEMFIDEIIIDNILADLFDVKKEIVTKKRYKHGIKQGQTFSKKLIQKLEETINNSFQVIEKTQSIDHVLIPIKIIFRAEDDLILVPYRVFENDGRSFPFYDYEGLQEIDIEAFCIRISKVKKQIGDLLSEIIDFLVEYEWEGEISFENKDEKVIITAVLYTEEDSENDKASVSLTVSLQISGQHLLGDIIFESEYDLQKGILKISTDDSDFELDEDEMQGIFEDCWDGLNRYVQVQKEMEAEIAAELEDQN</sequence>
<evidence type="ECO:0000313" key="1">
    <source>
        <dbReference type="EMBL" id="MFB5683316.1"/>
    </source>
</evidence>
<evidence type="ECO:0000313" key="2">
    <source>
        <dbReference type="Proteomes" id="UP001580407"/>
    </source>
</evidence>